<dbReference type="InterPro" id="IPR041662">
    <property type="entry name" value="SusD-like_2"/>
</dbReference>
<dbReference type="OrthoDB" id="725917at2"/>
<organism evidence="1 2">
    <name type="scientific">Arenibacter palladensis</name>
    <dbReference type="NCBI Taxonomy" id="237373"/>
    <lineage>
        <taxon>Bacteria</taxon>
        <taxon>Pseudomonadati</taxon>
        <taxon>Bacteroidota</taxon>
        <taxon>Flavobacteriia</taxon>
        <taxon>Flavobacteriales</taxon>
        <taxon>Flavobacteriaceae</taxon>
        <taxon>Arenibacter</taxon>
    </lineage>
</organism>
<dbReference type="Gene3D" id="1.25.40.390">
    <property type="match status" value="1"/>
</dbReference>
<protein>
    <submittedName>
        <fullName evidence="1">Starch-binding associating with outer membrane</fullName>
    </submittedName>
</protein>
<accession>A0A1M4W7E9</accession>
<dbReference type="Proteomes" id="UP000184406">
    <property type="component" value="Unassembled WGS sequence"/>
</dbReference>
<dbReference type="RefSeq" id="WP_072860770.1">
    <property type="nucleotide sequence ID" value="NZ_FQUX01000001.1"/>
</dbReference>
<dbReference type="AlphaFoldDB" id="A0A1M4W7E9"/>
<dbReference type="SUPFAM" id="SSF48452">
    <property type="entry name" value="TPR-like"/>
    <property type="match status" value="1"/>
</dbReference>
<dbReference type="PROSITE" id="PS51257">
    <property type="entry name" value="PROKAR_LIPOPROTEIN"/>
    <property type="match status" value="1"/>
</dbReference>
<gene>
    <name evidence="1" type="ORF">SAMN03080594_1011232</name>
</gene>
<keyword evidence="2" id="KW-1185">Reference proteome</keyword>
<dbReference type="EMBL" id="FQUX01000001">
    <property type="protein sequence ID" value="SHE77023.1"/>
    <property type="molecule type" value="Genomic_DNA"/>
</dbReference>
<dbReference type="InterPro" id="IPR011990">
    <property type="entry name" value="TPR-like_helical_dom_sf"/>
</dbReference>
<reference evidence="2" key="1">
    <citation type="submission" date="2016-11" db="EMBL/GenBank/DDBJ databases">
        <authorList>
            <person name="Varghese N."/>
            <person name="Submissions S."/>
        </authorList>
    </citation>
    <scope>NUCLEOTIDE SEQUENCE [LARGE SCALE GENOMIC DNA]</scope>
    <source>
        <strain evidence="2">DSM 17539</strain>
    </source>
</reference>
<sequence>MKKLAILITAVIFASCSSDLESLNENIKDPLAVPGESLFTGAQKNLVDQVVDLNVNNNNTKLWAQYLQETTYTDESNYDQVTRTIPAKHWSVMYKDVLKDLDEAKIVIEATTYSTAELEALKPNKLTIIEILNVYTYANLVETFGDVPYSEALDVDNLLPKYDDGETIYKDLVARLTAAINALDETTGSFGSADRIYGGDVALWKKFAASLKLRMGILLSDVDEAFAKTTVESAVATGVFTSNDDNAAYEYLGSDPNTNPVYDNLVLSGRNDFVAAATIIDAMNALDDPRLPLYFLPTSGGIYEGGGIGEPSSYSSYSHVSAQLEEATFPGIILDYSEVSFLLAEARARSFEVGGTAKEHYDAGITASILYWGGTAEEATDYLAQPNVDYDLSILASTATTPWKEVIGTQKWISLYNRGMEAWTSIRLLDYPLMATPADAVSGFPNRYTYPIIEQSLNGANYSSAASAIGGDEPETQLFWDLN</sequence>
<dbReference type="Pfam" id="PF12771">
    <property type="entry name" value="SusD-like_2"/>
    <property type="match status" value="1"/>
</dbReference>
<name>A0A1M4W7E9_9FLAO</name>
<evidence type="ECO:0000313" key="1">
    <source>
        <dbReference type="EMBL" id="SHE77023.1"/>
    </source>
</evidence>
<proteinExistence type="predicted"/>
<evidence type="ECO:0000313" key="2">
    <source>
        <dbReference type="Proteomes" id="UP000184406"/>
    </source>
</evidence>